<gene>
    <name evidence="12" type="ORF">PPNO1_LOCUS3673</name>
</gene>
<evidence type="ECO:0000256" key="9">
    <source>
        <dbReference type="PROSITE-ProRule" id="PRU10141"/>
    </source>
</evidence>
<evidence type="ECO:0000256" key="2">
    <source>
        <dbReference type="ARBA" id="ARBA00022527"/>
    </source>
</evidence>
<feature type="compositionally biased region" description="Basic and acidic residues" evidence="10">
    <location>
        <begin position="703"/>
        <end position="719"/>
    </location>
</feature>
<dbReference type="InterPro" id="IPR050108">
    <property type="entry name" value="CDK"/>
</dbReference>
<dbReference type="FunFam" id="3.30.200.20:FF:000270">
    <property type="entry name" value="Serine/threonine-protein kinase bur1"/>
    <property type="match status" value="1"/>
</dbReference>
<dbReference type="GO" id="GO:0008353">
    <property type="term" value="F:RNA polymerase II CTD heptapeptide repeat kinase activity"/>
    <property type="evidence" value="ECO:0007669"/>
    <property type="project" value="TreeGrafter"/>
</dbReference>
<keyword evidence="3" id="KW-0808">Transferase</keyword>
<evidence type="ECO:0000256" key="7">
    <source>
        <dbReference type="ARBA" id="ARBA00047811"/>
    </source>
</evidence>
<evidence type="ECO:0000256" key="6">
    <source>
        <dbReference type="ARBA" id="ARBA00022840"/>
    </source>
</evidence>
<keyword evidence="4 9" id="KW-0547">Nucleotide-binding</keyword>
<dbReference type="Proteomes" id="UP000838763">
    <property type="component" value="Unassembled WGS sequence"/>
</dbReference>
<dbReference type="EC" id="2.7.11.22" evidence="1"/>
<dbReference type="AlphaFoldDB" id="A0A9P1H1M5"/>
<dbReference type="GO" id="GO:0004693">
    <property type="term" value="F:cyclin-dependent protein serine/threonine kinase activity"/>
    <property type="evidence" value="ECO:0007669"/>
    <property type="project" value="UniProtKB-EC"/>
</dbReference>
<evidence type="ECO:0000256" key="3">
    <source>
        <dbReference type="ARBA" id="ARBA00022679"/>
    </source>
</evidence>
<evidence type="ECO:0000259" key="11">
    <source>
        <dbReference type="PROSITE" id="PS50011"/>
    </source>
</evidence>
<dbReference type="EMBL" id="CALLCH030000009">
    <property type="protein sequence ID" value="CAI4213929.1"/>
    <property type="molecule type" value="Genomic_DNA"/>
</dbReference>
<keyword evidence="5" id="KW-0418">Kinase</keyword>
<evidence type="ECO:0000313" key="12">
    <source>
        <dbReference type="EMBL" id="CAI4213929.1"/>
    </source>
</evidence>
<feature type="region of interest" description="Disordered" evidence="10">
    <location>
        <begin position="139"/>
        <end position="192"/>
    </location>
</feature>
<proteinExistence type="predicted"/>
<name>A0A9P1H1M5_9PEZI</name>
<dbReference type="InterPro" id="IPR017441">
    <property type="entry name" value="Protein_kinase_ATP_BS"/>
</dbReference>
<evidence type="ECO:0000313" key="13">
    <source>
        <dbReference type="Proteomes" id="UP000838763"/>
    </source>
</evidence>
<evidence type="ECO:0000256" key="5">
    <source>
        <dbReference type="ARBA" id="ARBA00022777"/>
    </source>
</evidence>
<feature type="domain" description="Protein kinase" evidence="11">
    <location>
        <begin position="437"/>
        <end position="719"/>
    </location>
</feature>
<feature type="compositionally biased region" description="Polar residues" evidence="10">
    <location>
        <begin position="85"/>
        <end position="120"/>
    </location>
</feature>
<sequence>MDQLSKACTGRDDHPNATALRPHSPHDHHRSGKGHPRGRRDQETGSGTGNAEAAMGSRGTGGFRGGYSQQNSFPSNKQYGHDSRGSFSQSPTPNSSYHNSPASQSPYNARSGRNGQQFSPSHPRRLQGLRAITIKIPITLPHSAPTGPMNPYPPNSQRGANYRGNSTSARGGGQFSTARGGHRAPGFKSGQWNPLRDLAKALAHTHLTDPMMGLARTLPRGLWTAVSKNRWMTGTSHGRPTRRKCKSTSPSPAWQQRNYCRYQPGTPTGPSSKFSFSFKLASKQTTTHPKPEITQKFNAVPTKQPAPKHRAKAATTSQTIRTETETEIGNESGNGTGIEIVTEIVTETANGIEVAGTGIGIENGIESDNENTRTPASAIPSVTVTVIGSGNGSETEIETETDLVIFLRVKKIEKRLIVRPKLEPTLAASKSVFFRKPGNESVVGSGTYGKVFKGLHVYTNGSVALKRIRMEGEQNGFPVTAVREVKLLQSLRHLNIVNLMEVMVEKNDCFMVFEYLSHDLTGLLNHPSFKLDDAQRKDLSKQLFDGLDYLHGRGKEGTLKLADFGLARFYAKRHQLDYTNRVLLLGETQYGPACDIWSAACVMMEIFVRSAIFPGDGTEMNQLERIYAVLGTPIQAEWPEIVEMAWFELLRPAHKVKRTFDAKLKDIDGDWHEFESKALRRENERKERRPARRQPRRRRPRDTKRLHTEQSQEKVQHPA</sequence>
<feature type="compositionally biased region" description="Basic and acidic residues" evidence="10">
    <location>
        <begin position="678"/>
        <end position="687"/>
    </location>
</feature>
<organism evidence="12 13">
    <name type="scientific">Parascedosporium putredinis</name>
    <dbReference type="NCBI Taxonomy" id="1442378"/>
    <lineage>
        <taxon>Eukaryota</taxon>
        <taxon>Fungi</taxon>
        <taxon>Dikarya</taxon>
        <taxon>Ascomycota</taxon>
        <taxon>Pezizomycotina</taxon>
        <taxon>Sordariomycetes</taxon>
        <taxon>Hypocreomycetidae</taxon>
        <taxon>Microascales</taxon>
        <taxon>Microascaceae</taxon>
        <taxon>Parascedosporium</taxon>
    </lineage>
</organism>
<dbReference type="GO" id="GO:0032968">
    <property type="term" value="P:positive regulation of transcription elongation by RNA polymerase II"/>
    <property type="evidence" value="ECO:0007669"/>
    <property type="project" value="TreeGrafter"/>
</dbReference>
<keyword evidence="2" id="KW-0723">Serine/threonine-protein kinase</keyword>
<feature type="region of interest" description="Disordered" evidence="10">
    <location>
        <begin position="233"/>
        <end position="253"/>
    </location>
</feature>
<dbReference type="GO" id="GO:0005524">
    <property type="term" value="F:ATP binding"/>
    <property type="evidence" value="ECO:0007669"/>
    <property type="project" value="UniProtKB-UniRule"/>
</dbReference>
<evidence type="ECO:0000256" key="4">
    <source>
        <dbReference type="ARBA" id="ARBA00022741"/>
    </source>
</evidence>
<comment type="caution">
    <text evidence="12">The sequence shown here is derived from an EMBL/GenBank/DDBJ whole genome shotgun (WGS) entry which is preliminary data.</text>
</comment>
<feature type="region of interest" description="Disordered" evidence="10">
    <location>
        <begin position="300"/>
        <end position="335"/>
    </location>
</feature>
<protein>
    <recommendedName>
        <fullName evidence="1">cyclin-dependent kinase</fullName>
        <ecNumber evidence="1">2.7.11.22</ecNumber>
    </recommendedName>
</protein>
<feature type="compositionally biased region" description="Polar residues" evidence="10">
    <location>
        <begin position="155"/>
        <end position="169"/>
    </location>
</feature>
<keyword evidence="13" id="KW-1185">Reference proteome</keyword>
<evidence type="ECO:0000256" key="1">
    <source>
        <dbReference type="ARBA" id="ARBA00012425"/>
    </source>
</evidence>
<dbReference type="PANTHER" id="PTHR24056:SF546">
    <property type="entry name" value="CYCLIN-DEPENDENT KINASE 12"/>
    <property type="match status" value="1"/>
</dbReference>
<feature type="compositionally biased region" description="Basic residues" evidence="10">
    <location>
        <begin position="26"/>
        <end position="38"/>
    </location>
</feature>
<dbReference type="OrthoDB" id="204883at2759"/>
<evidence type="ECO:0000256" key="10">
    <source>
        <dbReference type="SAM" id="MobiDB-lite"/>
    </source>
</evidence>
<accession>A0A9P1H1M5</accession>
<feature type="compositionally biased region" description="Polar residues" evidence="10">
    <location>
        <begin position="67"/>
        <end position="78"/>
    </location>
</feature>
<dbReference type="InterPro" id="IPR000719">
    <property type="entry name" value="Prot_kinase_dom"/>
</dbReference>
<reference evidence="12" key="1">
    <citation type="submission" date="2022-11" db="EMBL/GenBank/DDBJ databases">
        <authorList>
            <person name="Scott C."/>
            <person name="Bruce N."/>
        </authorList>
    </citation>
    <scope>NUCLEOTIDE SEQUENCE</scope>
</reference>
<feature type="region of interest" description="Disordered" evidence="10">
    <location>
        <begin position="678"/>
        <end position="719"/>
    </location>
</feature>
<comment type="catalytic activity">
    <reaction evidence="7">
        <text>L-threonyl-[protein] + ATP = O-phospho-L-threonyl-[protein] + ADP + H(+)</text>
        <dbReference type="Rhea" id="RHEA:46608"/>
        <dbReference type="Rhea" id="RHEA-COMP:11060"/>
        <dbReference type="Rhea" id="RHEA-COMP:11605"/>
        <dbReference type="ChEBI" id="CHEBI:15378"/>
        <dbReference type="ChEBI" id="CHEBI:30013"/>
        <dbReference type="ChEBI" id="CHEBI:30616"/>
        <dbReference type="ChEBI" id="CHEBI:61977"/>
        <dbReference type="ChEBI" id="CHEBI:456216"/>
        <dbReference type="EC" id="2.7.11.22"/>
    </reaction>
</comment>
<dbReference type="GO" id="GO:0008024">
    <property type="term" value="C:cyclin/CDK positive transcription elongation factor complex"/>
    <property type="evidence" value="ECO:0007669"/>
    <property type="project" value="TreeGrafter"/>
</dbReference>
<keyword evidence="6 9" id="KW-0067">ATP-binding</keyword>
<dbReference type="Gene3D" id="3.30.200.20">
    <property type="entry name" value="Phosphorylase Kinase, domain 1"/>
    <property type="match status" value="1"/>
</dbReference>
<dbReference type="PROSITE" id="PS00107">
    <property type="entry name" value="PROTEIN_KINASE_ATP"/>
    <property type="match status" value="1"/>
</dbReference>
<dbReference type="InterPro" id="IPR011009">
    <property type="entry name" value="Kinase-like_dom_sf"/>
</dbReference>
<dbReference type="SUPFAM" id="SSF56112">
    <property type="entry name" value="Protein kinase-like (PK-like)"/>
    <property type="match status" value="1"/>
</dbReference>
<dbReference type="PANTHER" id="PTHR24056">
    <property type="entry name" value="CELL DIVISION PROTEIN KINASE"/>
    <property type="match status" value="1"/>
</dbReference>
<feature type="binding site" evidence="9">
    <location>
        <position position="466"/>
    </location>
    <ligand>
        <name>ATP</name>
        <dbReference type="ChEBI" id="CHEBI:30616"/>
    </ligand>
</feature>
<comment type="catalytic activity">
    <reaction evidence="8">
        <text>L-seryl-[protein] + ATP = O-phospho-L-seryl-[protein] + ADP + H(+)</text>
        <dbReference type="Rhea" id="RHEA:17989"/>
        <dbReference type="Rhea" id="RHEA-COMP:9863"/>
        <dbReference type="Rhea" id="RHEA-COMP:11604"/>
        <dbReference type="ChEBI" id="CHEBI:15378"/>
        <dbReference type="ChEBI" id="CHEBI:29999"/>
        <dbReference type="ChEBI" id="CHEBI:30616"/>
        <dbReference type="ChEBI" id="CHEBI:83421"/>
        <dbReference type="ChEBI" id="CHEBI:456216"/>
        <dbReference type="EC" id="2.7.11.22"/>
    </reaction>
</comment>
<feature type="region of interest" description="Disordered" evidence="10">
    <location>
        <begin position="1"/>
        <end position="123"/>
    </location>
</feature>
<evidence type="ECO:0000256" key="8">
    <source>
        <dbReference type="ARBA" id="ARBA00048367"/>
    </source>
</evidence>
<dbReference type="Pfam" id="PF00069">
    <property type="entry name" value="Pkinase"/>
    <property type="match status" value="1"/>
</dbReference>
<feature type="compositionally biased region" description="Basic residues" evidence="10">
    <location>
        <begin position="688"/>
        <end position="702"/>
    </location>
</feature>
<dbReference type="GO" id="GO:0030332">
    <property type="term" value="F:cyclin binding"/>
    <property type="evidence" value="ECO:0007669"/>
    <property type="project" value="TreeGrafter"/>
</dbReference>
<dbReference type="PROSITE" id="PS50011">
    <property type="entry name" value="PROTEIN_KINASE_DOM"/>
    <property type="match status" value="1"/>
</dbReference>
<dbReference type="Gene3D" id="1.10.510.10">
    <property type="entry name" value="Transferase(Phosphotransferase) domain 1"/>
    <property type="match status" value="1"/>
</dbReference>